<comment type="caution">
    <text evidence="1">The sequence shown here is derived from an EMBL/GenBank/DDBJ whole genome shotgun (WGS) entry which is preliminary data.</text>
</comment>
<accession>A0AA38W0X6</accession>
<dbReference type="GO" id="GO:0006974">
    <property type="term" value="P:DNA damage response"/>
    <property type="evidence" value="ECO:0007669"/>
    <property type="project" value="TreeGrafter"/>
</dbReference>
<proteinExistence type="predicted"/>
<dbReference type="Gene3D" id="3.30.70.2970">
    <property type="entry name" value="Protein of unknown function (DUF541), domain 2"/>
    <property type="match status" value="1"/>
</dbReference>
<keyword evidence="2" id="KW-1185">Reference proteome</keyword>
<dbReference type="AlphaFoldDB" id="A0AA38W0X6"/>
<dbReference type="PANTHER" id="PTHR34387">
    <property type="entry name" value="SLR1258 PROTEIN"/>
    <property type="match status" value="1"/>
</dbReference>
<dbReference type="Pfam" id="PF04402">
    <property type="entry name" value="SIMPL"/>
    <property type="match status" value="1"/>
</dbReference>
<name>A0AA38W0X6_9PEZI</name>
<dbReference type="InterPro" id="IPR007497">
    <property type="entry name" value="SIMPL/DUF541"/>
</dbReference>
<dbReference type="PANTHER" id="PTHR34387:SF2">
    <property type="entry name" value="SLR1258 PROTEIN"/>
    <property type="match status" value="1"/>
</dbReference>
<dbReference type="EMBL" id="JANBVN010000012">
    <property type="protein sequence ID" value="KAJ9162349.1"/>
    <property type="molecule type" value="Genomic_DNA"/>
</dbReference>
<dbReference type="Gene3D" id="3.30.110.170">
    <property type="entry name" value="Protein of unknown function (DUF541), domain 1"/>
    <property type="match status" value="1"/>
</dbReference>
<evidence type="ECO:0000313" key="2">
    <source>
        <dbReference type="Proteomes" id="UP001174691"/>
    </source>
</evidence>
<gene>
    <name evidence="1" type="ORF">NKR19_g1341</name>
</gene>
<organism evidence="1 2">
    <name type="scientific">Coniochaeta hoffmannii</name>
    <dbReference type="NCBI Taxonomy" id="91930"/>
    <lineage>
        <taxon>Eukaryota</taxon>
        <taxon>Fungi</taxon>
        <taxon>Dikarya</taxon>
        <taxon>Ascomycota</taxon>
        <taxon>Pezizomycotina</taxon>
        <taxon>Sordariomycetes</taxon>
        <taxon>Sordariomycetidae</taxon>
        <taxon>Coniochaetales</taxon>
        <taxon>Coniochaetaceae</taxon>
        <taxon>Coniochaeta</taxon>
    </lineage>
</organism>
<sequence>MPQLEVHVDGTGSVFRVAERAYVRLSISCTSTDQSEAFENAQSTVSSLTANIRSLATKTEDGRPHPSAAVTTFTVTPLSTTSYYQRDKNQQELRRLPKEHRVSSSAEIIFRNFTQLAETSAELAKMPHMSINGTEWRLTQATLDEIEREARLKAIRDAVQKANDYAGVVGRQVVAVEIKDGPSGSYGYSSGRAPVMPQVMMQVQQQQQSAYAMQQRAGSGMAVTSDGPALEPKTITVSAYVNAKFVSIDGGGDDDMEIVG</sequence>
<protein>
    <submittedName>
        <fullName evidence="1">Uncharacterized protein</fullName>
    </submittedName>
</protein>
<dbReference type="Proteomes" id="UP001174691">
    <property type="component" value="Unassembled WGS sequence"/>
</dbReference>
<reference evidence="1" key="1">
    <citation type="submission" date="2022-07" db="EMBL/GenBank/DDBJ databases">
        <title>Fungi with potential for degradation of polypropylene.</title>
        <authorList>
            <person name="Gostincar C."/>
        </authorList>
    </citation>
    <scope>NUCLEOTIDE SEQUENCE</scope>
    <source>
        <strain evidence="1">EXF-13287</strain>
    </source>
</reference>
<evidence type="ECO:0000313" key="1">
    <source>
        <dbReference type="EMBL" id="KAJ9162349.1"/>
    </source>
</evidence>
<dbReference type="InterPro" id="IPR052022">
    <property type="entry name" value="26kDa_periplasmic_antigen"/>
</dbReference>